<protein>
    <submittedName>
        <fullName evidence="2">Uncharacterized protein</fullName>
    </submittedName>
</protein>
<keyword evidence="3" id="KW-1185">Reference proteome</keyword>
<dbReference type="Proteomes" id="UP001219525">
    <property type="component" value="Unassembled WGS sequence"/>
</dbReference>
<gene>
    <name evidence="2" type="ORF">GGX14DRAFT_407314</name>
</gene>
<comment type="caution">
    <text evidence="2">The sequence shown here is derived from an EMBL/GenBank/DDBJ whole genome shotgun (WGS) entry which is preliminary data.</text>
</comment>
<name>A0AAD6UNQ9_9AGAR</name>
<feature type="region of interest" description="Disordered" evidence="1">
    <location>
        <begin position="1"/>
        <end position="92"/>
    </location>
</feature>
<reference evidence="2" key="1">
    <citation type="submission" date="2023-03" db="EMBL/GenBank/DDBJ databases">
        <title>Massive genome expansion in bonnet fungi (Mycena s.s.) driven by repeated elements and novel gene families across ecological guilds.</title>
        <authorList>
            <consortium name="Lawrence Berkeley National Laboratory"/>
            <person name="Harder C.B."/>
            <person name="Miyauchi S."/>
            <person name="Viragh M."/>
            <person name="Kuo A."/>
            <person name="Thoen E."/>
            <person name="Andreopoulos B."/>
            <person name="Lu D."/>
            <person name="Skrede I."/>
            <person name="Drula E."/>
            <person name="Henrissat B."/>
            <person name="Morin E."/>
            <person name="Kohler A."/>
            <person name="Barry K."/>
            <person name="LaButti K."/>
            <person name="Morin E."/>
            <person name="Salamov A."/>
            <person name="Lipzen A."/>
            <person name="Mereny Z."/>
            <person name="Hegedus B."/>
            <person name="Baldrian P."/>
            <person name="Stursova M."/>
            <person name="Weitz H."/>
            <person name="Taylor A."/>
            <person name="Grigoriev I.V."/>
            <person name="Nagy L.G."/>
            <person name="Martin F."/>
            <person name="Kauserud H."/>
        </authorList>
    </citation>
    <scope>NUCLEOTIDE SEQUENCE</scope>
    <source>
        <strain evidence="2">9144</strain>
    </source>
</reference>
<proteinExistence type="predicted"/>
<evidence type="ECO:0000313" key="3">
    <source>
        <dbReference type="Proteomes" id="UP001219525"/>
    </source>
</evidence>
<evidence type="ECO:0000313" key="2">
    <source>
        <dbReference type="EMBL" id="KAJ7191248.1"/>
    </source>
</evidence>
<feature type="region of interest" description="Disordered" evidence="1">
    <location>
        <begin position="175"/>
        <end position="211"/>
    </location>
</feature>
<sequence>MNAVEQIGAADGLSTKVERLPDASGSTMDIDSQSEGNRSPDNIPAMLIHAVSEVRPPEASRSKRKSSPVATIESAPPKKAKRAPKRSEAERKAALEDRKWISAVLPERVRCRACTNWIELDKKRSYKSDNWDRHEEKCPNITGVRTIRKVSNKPIVKPVTGAAAISSFFGKVSTASKPSEPSQCEPKIATSSKPTKEIGDSDSESGTDDGKKHKITYTARLPASRASFYLAPYKILFYKALGGKARTPDFDARIARSIPANGNDCISSSEWMAAEHKKFDQALQGYARWEVNLAGKLVRSTRCEGLTTNPNGICNPCTKLSKDESLQRSIRRVDIQLPWVIFEISRTPQKNKEASLSLAEQHAILLSREKFSSKRFADTETRKLQHLLKDPLVFNVFMSLEKDEPTACFLKLYEAARNGKLKKHETVTDLCKVVAEMLDRDGSAKKYGMRYPARYLNFMIPMRSHGGNSSKQYGILSGEIPCPSSRHLRTLVARSEDALQNPMLISENIARLQATVRRVRKRLTYSNDFSGHILGAVLPLQECVALDQDDIEQVIKMIQKAKAEASQVRAILVKIPLPQIPPQVVALIPTDGKDDANKIAEEHLKLLQMAKYHDLSVISFAADGAASELAAQNLMDKQATGRPPVVYDYPLYGVHLQAPVMETGPVVAKSQIKQ</sequence>
<feature type="compositionally biased region" description="Polar residues" evidence="1">
    <location>
        <begin position="24"/>
        <end position="40"/>
    </location>
</feature>
<dbReference type="EMBL" id="JARJCW010000135">
    <property type="protein sequence ID" value="KAJ7191248.1"/>
    <property type="molecule type" value="Genomic_DNA"/>
</dbReference>
<dbReference type="AlphaFoldDB" id="A0AAD6UNQ9"/>
<accession>A0AAD6UNQ9</accession>
<organism evidence="2 3">
    <name type="scientific">Mycena pura</name>
    <dbReference type="NCBI Taxonomy" id="153505"/>
    <lineage>
        <taxon>Eukaryota</taxon>
        <taxon>Fungi</taxon>
        <taxon>Dikarya</taxon>
        <taxon>Basidiomycota</taxon>
        <taxon>Agaricomycotina</taxon>
        <taxon>Agaricomycetes</taxon>
        <taxon>Agaricomycetidae</taxon>
        <taxon>Agaricales</taxon>
        <taxon>Marasmiineae</taxon>
        <taxon>Mycenaceae</taxon>
        <taxon>Mycena</taxon>
    </lineage>
</organism>
<evidence type="ECO:0000256" key="1">
    <source>
        <dbReference type="SAM" id="MobiDB-lite"/>
    </source>
</evidence>